<evidence type="ECO:0000313" key="8">
    <source>
        <dbReference type="Proteomes" id="UP000039865"/>
    </source>
</evidence>
<proteinExistence type="inferred from homology"/>
<name>A0A078AHC4_STYLE</name>
<keyword evidence="8" id="KW-1185">Reference proteome</keyword>
<dbReference type="InterPro" id="IPR036823">
    <property type="entry name" value="Ribosomal_uS7_dom_sf"/>
</dbReference>
<dbReference type="GO" id="GO:0015935">
    <property type="term" value="C:small ribosomal subunit"/>
    <property type="evidence" value="ECO:0007669"/>
    <property type="project" value="InterPro"/>
</dbReference>
<dbReference type="CDD" id="cd14867">
    <property type="entry name" value="uS7_Eukaryote"/>
    <property type="match status" value="1"/>
</dbReference>
<evidence type="ECO:0000256" key="1">
    <source>
        <dbReference type="ARBA" id="ARBA00007151"/>
    </source>
</evidence>
<organism evidence="7 8">
    <name type="scientific">Stylonychia lemnae</name>
    <name type="common">Ciliate</name>
    <dbReference type="NCBI Taxonomy" id="5949"/>
    <lineage>
        <taxon>Eukaryota</taxon>
        <taxon>Sar</taxon>
        <taxon>Alveolata</taxon>
        <taxon>Ciliophora</taxon>
        <taxon>Intramacronucleata</taxon>
        <taxon>Spirotrichea</taxon>
        <taxon>Stichotrichia</taxon>
        <taxon>Sporadotrichida</taxon>
        <taxon>Oxytrichidae</taxon>
        <taxon>Stylonychinae</taxon>
        <taxon>Stylonychia</taxon>
    </lineage>
</organism>
<evidence type="ECO:0000256" key="2">
    <source>
        <dbReference type="ARBA" id="ARBA00022980"/>
    </source>
</evidence>
<accession>A0A078AHC4</accession>
<dbReference type="PIRSF" id="PIRSF002122">
    <property type="entry name" value="RPS7p_RPS7a_RPS5e_RPS7o"/>
    <property type="match status" value="1"/>
</dbReference>
<evidence type="ECO:0000256" key="4">
    <source>
        <dbReference type="RuleBase" id="RU003619"/>
    </source>
</evidence>
<comment type="similarity">
    <text evidence="1 4">Belongs to the universal ribosomal protein uS7 family.</text>
</comment>
<dbReference type="Gene3D" id="1.10.455.10">
    <property type="entry name" value="Ribosomal protein S7 domain"/>
    <property type="match status" value="1"/>
</dbReference>
<evidence type="ECO:0000259" key="6">
    <source>
        <dbReference type="Pfam" id="PF00177"/>
    </source>
</evidence>
<dbReference type="SUPFAM" id="SSF47973">
    <property type="entry name" value="Ribosomal protein S7"/>
    <property type="match status" value="1"/>
</dbReference>
<evidence type="ECO:0000256" key="3">
    <source>
        <dbReference type="ARBA" id="ARBA00023274"/>
    </source>
</evidence>
<dbReference type="PANTHER" id="PTHR11205">
    <property type="entry name" value="RIBOSOMAL PROTEIN S7"/>
    <property type="match status" value="1"/>
</dbReference>
<gene>
    <name evidence="7" type="primary">Contig6080.g282</name>
    <name evidence="7" type="ORF">STYLEM_9898</name>
</gene>
<dbReference type="OrthoDB" id="292621at2759"/>
<keyword evidence="3 4" id="KW-0687">Ribonucleoprotein</keyword>
<dbReference type="GO" id="GO:0003735">
    <property type="term" value="F:structural constituent of ribosome"/>
    <property type="evidence" value="ECO:0007669"/>
    <property type="project" value="InterPro"/>
</dbReference>
<dbReference type="InterPro" id="IPR000235">
    <property type="entry name" value="Ribosomal_uS7"/>
</dbReference>
<dbReference type="NCBIfam" id="TIGR01028">
    <property type="entry name" value="uS7_euk_arch"/>
    <property type="match status" value="1"/>
</dbReference>
<dbReference type="Proteomes" id="UP000039865">
    <property type="component" value="Unassembled WGS sequence"/>
</dbReference>
<dbReference type="InterPro" id="IPR023798">
    <property type="entry name" value="Ribosomal_uS7_dom"/>
</dbReference>
<dbReference type="InterPro" id="IPR020606">
    <property type="entry name" value="Ribosomal_uS7_CS"/>
</dbReference>
<feature type="compositionally biased region" description="Basic and acidic residues" evidence="5">
    <location>
        <begin position="203"/>
        <end position="215"/>
    </location>
</feature>
<keyword evidence="2 4" id="KW-0689">Ribosomal protein</keyword>
<dbReference type="InParanoid" id="A0A078AHC4"/>
<dbReference type="EMBL" id="CCKQ01009409">
    <property type="protein sequence ID" value="CDW80892.1"/>
    <property type="molecule type" value="Genomic_DNA"/>
</dbReference>
<dbReference type="GO" id="GO:0006412">
    <property type="term" value="P:translation"/>
    <property type="evidence" value="ECO:0007669"/>
    <property type="project" value="InterPro"/>
</dbReference>
<sequence length="215" mass="23734">MVDNTSDNGDVRVEDQRHEYATEVKLFGKWSYEGVESKDLSLMAYLNVKAIKAQVFFPFTAGRYQKRSFQKVNCPIIERLCNGLMSKGRNSGKKQLAIRIVKQALEILAITTGENPLQIVIDAISNGGAREDSTRIGTGGVVRRQAVDVSPLRRVNQAIYLITKGSRESSFRTIKTMSEILADELIAASKGSGSGTNSHAVKKKDEIERVAKGNR</sequence>
<reference evidence="7 8" key="1">
    <citation type="submission" date="2014-06" db="EMBL/GenBank/DDBJ databases">
        <authorList>
            <person name="Swart Estienne"/>
        </authorList>
    </citation>
    <scope>NUCLEOTIDE SEQUENCE [LARGE SCALE GENOMIC DNA]</scope>
    <source>
        <strain evidence="7 8">130c</strain>
    </source>
</reference>
<dbReference type="AlphaFoldDB" id="A0A078AHC4"/>
<dbReference type="PROSITE" id="PS00052">
    <property type="entry name" value="RIBOSOMAL_S7"/>
    <property type="match status" value="1"/>
</dbReference>
<dbReference type="GO" id="GO:0003723">
    <property type="term" value="F:RNA binding"/>
    <property type="evidence" value="ECO:0007669"/>
    <property type="project" value="InterPro"/>
</dbReference>
<dbReference type="InterPro" id="IPR005716">
    <property type="entry name" value="Ribosomal_uS7_euk/arc"/>
</dbReference>
<protein>
    <recommendedName>
        <fullName evidence="6">Small ribosomal subunit protein uS7 domain-containing protein</fullName>
    </recommendedName>
</protein>
<evidence type="ECO:0000256" key="5">
    <source>
        <dbReference type="SAM" id="MobiDB-lite"/>
    </source>
</evidence>
<dbReference type="FunCoup" id="A0A078AHC4">
    <property type="interactions" value="382"/>
</dbReference>
<feature type="domain" description="Small ribosomal subunit protein uS7" evidence="6">
    <location>
        <begin position="63"/>
        <end position="215"/>
    </location>
</feature>
<feature type="region of interest" description="Disordered" evidence="5">
    <location>
        <begin position="190"/>
        <end position="215"/>
    </location>
</feature>
<dbReference type="OMA" id="KMNIVER"/>
<evidence type="ECO:0000313" key="7">
    <source>
        <dbReference type="EMBL" id="CDW80892.1"/>
    </source>
</evidence>
<dbReference type="Pfam" id="PF00177">
    <property type="entry name" value="Ribosomal_S7"/>
    <property type="match status" value="1"/>
</dbReference>